<feature type="transmembrane region" description="Helical" evidence="7">
    <location>
        <begin position="114"/>
        <end position="136"/>
    </location>
</feature>
<keyword evidence="5 7" id="KW-1133">Transmembrane helix</keyword>
<proteinExistence type="inferred from homology"/>
<evidence type="ECO:0000256" key="6">
    <source>
        <dbReference type="ARBA" id="ARBA00023136"/>
    </source>
</evidence>
<feature type="transmembrane region" description="Helical" evidence="7">
    <location>
        <begin position="148"/>
        <end position="181"/>
    </location>
</feature>
<name>A0A1M6D4Z5_9FIRM</name>
<comment type="subcellular location">
    <subcellularLocation>
        <location evidence="1">Cell membrane</location>
        <topology evidence="1">Multi-pass membrane protein</topology>
    </subcellularLocation>
</comment>
<protein>
    <submittedName>
        <fullName evidence="8">Chromate transporter</fullName>
    </submittedName>
</protein>
<evidence type="ECO:0000256" key="3">
    <source>
        <dbReference type="ARBA" id="ARBA00022475"/>
    </source>
</evidence>
<comment type="similarity">
    <text evidence="2">Belongs to the chromate ion transporter (CHR) (TC 2.A.51) family.</text>
</comment>
<evidence type="ECO:0000256" key="1">
    <source>
        <dbReference type="ARBA" id="ARBA00004651"/>
    </source>
</evidence>
<reference evidence="8 9" key="1">
    <citation type="submission" date="2016-11" db="EMBL/GenBank/DDBJ databases">
        <authorList>
            <person name="Jaros S."/>
            <person name="Januszkiewicz K."/>
            <person name="Wedrychowicz H."/>
        </authorList>
    </citation>
    <scope>NUCLEOTIDE SEQUENCE [LARGE SCALE GENOMIC DNA]</scope>
    <source>
        <strain evidence="8 9">DSM 15970</strain>
    </source>
</reference>
<dbReference type="EMBL" id="FQYT01000005">
    <property type="protein sequence ID" value="SHI68144.1"/>
    <property type="molecule type" value="Genomic_DNA"/>
</dbReference>
<dbReference type="RefSeq" id="WP_073992933.1">
    <property type="nucleotide sequence ID" value="NZ_FQYT01000005.1"/>
</dbReference>
<dbReference type="Proteomes" id="UP000184342">
    <property type="component" value="Unassembled WGS sequence"/>
</dbReference>
<evidence type="ECO:0000256" key="7">
    <source>
        <dbReference type="SAM" id="Phobius"/>
    </source>
</evidence>
<dbReference type="PANTHER" id="PTHR43663">
    <property type="entry name" value="CHROMATE TRANSPORT PROTEIN-RELATED"/>
    <property type="match status" value="1"/>
</dbReference>
<dbReference type="OrthoDB" id="9788907at2"/>
<accession>A0A1M6D4Z5</accession>
<feature type="transmembrane region" description="Helical" evidence="7">
    <location>
        <begin position="15"/>
        <end position="32"/>
    </location>
</feature>
<dbReference type="GO" id="GO:0005886">
    <property type="term" value="C:plasma membrane"/>
    <property type="evidence" value="ECO:0007669"/>
    <property type="project" value="UniProtKB-SubCell"/>
</dbReference>
<gene>
    <name evidence="8" type="ORF">SAMN02745691_00666</name>
</gene>
<keyword evidence="3" id="KW-1003">Cell membrane</keyword>
<organism evidence="8 9">
    <name type="scientific">Parasporobacterium paucivorans DSM 15970</name>
    <dbReference type="NCBI Taxonomy" id="1122934"/>
    <lineage>
        <taxon>Bacteria</taxon>
        <taxon>Bacillati</taxon>
        <taxon>Bacillota</taxon>
        <taxon>Clostridia</taxon>
        <taxon>Lachnospirales</taxon>
        <taxon>Lachnospiraceae</taxon>
        <taxon>Parasporobacterium</taxon>
    </lineage>
</organism>
<evidence type="ECO:0000256" key="4">
    <source>
        <dbReference type="ARBA" id="ARBA00022692"/>
    </source>
</evidence>
<dbReference type="AlphaFoldDB" id="A0A1M6D4Z5"/>
<evidence type="ECO:0000256" key="2">
    <source>
        <dbReference type="ARBA" id="ARBA00005262"/>
    </source>
</evidence>
<dbReference type="STRING" id="1122934.SAMN02745691_00666"/>
<dbReference type="InterPro" id="IPR052518">
    <property type="entry name" value="CHR_Transporter"/>
</dbReference>
<dbReference type="Pfam" id="PF02417">
    <property type="entry name" value="Chromate_transp"/>
    <property type="match status" value="1"/>
</dbReference>
<dbReference type="GO" id="GO:0015109">
    <property type="term" value="F:chromate transmembrane transporter activity"/>
    <property type="evidence" value="ECO:0007669"/>
    <property type="project" value="InterPro"/>
</dbReference>
<dbReference type="PANTHER" id="PTHR43663:SF1">
    <property type="entry name" value="CHROMATE TRANSPORTER"/>
    <property type="match status" value="1"/>
</dbReference>
<evidence type="ECO:0000313" key="8">
    <source>
        <dbReference type="EMBL" id="SHI68144.1"/>
    </source>
</evidence>
<keyword evidence="9" id="KW-1185">Reference proteome</keyword>
<evidence type="ECO:0000313" key="9">
    <source>
        <dbReference type="Proteomes" id="UP000184342"/>
    </source>
</evidence>
<feature type="transmembrane region" description="Helical" evidence="7">
    <location>
        <begin position="81"/>
        <end position="102"/>
    </location>
</feature>
<keyword evidence="4 7" id="KW-0812">Transmembrane</keyword>
<evidence type="ECO:0000256" key="5">
    <source>
        <dbReference type="ARBA" id="ARBA00022989"/>
    </source>
</evidence>
<keyword evidence="6 7" id="KW-0472">Membrane</keyword>
<sequence length="185" mass="20490">MKIDVRFYLTLFKTTFYLSAFTFGGGYVIVPLMKKKFVEELEWIEEREMLDFVAIGQSAPGVMAVNTSILVGYRLAGMPGALISTLGTVLPPLITISILSIVYKTFQENILARYLLKGLQAGVAAIILDVTITMIVNVFRKKEIVSDLILVVSFILAFFLKANLILLILLFGISGALASVLYRNK</sequence>
<dbReference type="InterPro" id="IPR003370">
    <property type="entry name" value="Chromate_transpt"/>
</dbReference>